<dbReference type="EMBL" id="JASCZI010241667">
    <property type="protein sequence ID" value="MED6204078.1"/>
    <property type="molecule type" value="Genomic_DNA"/>
</dbReference>
<keyword evidence="5" id="KW-0862">Zinc</keyword>
<reference evidence="9 10" key="1">
    <citation type="journal article" date="2023" name="Plants (Basel)">
        <title>Bridging the Gap: Combining Genomics and Transcriptomics Approaches to Understand Stylosanthes scabra, an Orphan Legume from the Brazilian Caatinga.</title>
        <authorList>
            <person name="Ferreira-Neto J.R.C."/>
            <person name="da Silva M.D."/>
            <person name="Binneck E."/>
            <person name="de Melo N.F."/>
            <person name="da Silva R.H."/>
            <person name="de Melo A.L.T.M."/>
            <person name="Pandolfi V."/>
            <person name="Bustamante F.O."/>
            <person name="Brasileiro-Vidal A.C."/>
            <person name="Benko-Iseppon A.M."/>
        </authorList>
    </citation>
    <scope>NUCLEOTIDE SEQUENCE [LARGE SCALE GENOMIC DNA]</scope>
    <source>
        <tissue evidence="9">Leaves</tissue>
    </source>
</reference>
<feature type="zinc finger region" description="FLZ-type" evidence="6">
    <location>
        <begin position="81"/>
        <end position="125"/>
    </location>
</feature>
<sequence length="154" mass="17319">MMLGKRGRPPMKRTTSMSEITFDLSTDPKHPHLHHPPPPPLTPPPPSTSDQSRMILSTVSPRNNHHHRRQISVDSEQQPSDFLFACSLCKRRLVPGRDIYMYRGDSGFCSQECREQQMKQDEKRKDKCCGVASAKKQVAVTTAPSSGSQLATTY</sequence>
<evidence type="ECO:0000256" key="7">
    <source>
        <dbReference type="SAM" id="MobiDB-lite"/>
    </source>
</evidence>
<feature type="compositionally biased region" description="Polar residues" evidence="7">
    <location>
        <begin position="50"/>
        <end position="62"/>
    </location>
</feature>
<evidence type="ECO:0000256" key="5">
    <source>
        <dbReference type="ARBA" id="ARBA00022771"/>
    </source>
</evidence>
<keyword evidence="5" id="KW-0863">Zinc-finger</keyword>
<organism evidence="9 10">
    <name type="scientific">Stylosanthes scabra</name>
    <dbReference type="NCBI Taxonomy" id="79078"/>
    <lineage>
        <taxon>Eukaryota</taxon>
        <taxon>Viridiplantae</taxon>
        <taxon>Streptophyta</taxon>
        <taxon>Embryophyta</taxon>
        <taxon>Tracheophyta</taxon>
        <taxon>Spermatophyta</taxon>
        <taxon>Magnoliopsida</taxon>
        <taxon>eudicotyledons</taxon>
        <taxon>Gunneridae</taxon>
        <taxon>Pentapetalae</taxon>
        <taxon>rosids</taxon>
        <taxon>fabids</taxon>
        <taxon>Fabales</taxon>
        <taxon>Fabaceae</taxon>
        <taxon>Papilionoideae</taxon>
        <taxon>50 kb inversion clade</taxon>
        <taxon>dalbergioids sensu lato</taxon>
        <taxon>Dalbergieae</taxon>
        <taxon>Pterocarpus clade</taxon>
        <taxon>Stylosanthes</taxon>
    </lineage>
</organism>
<evidence type="ECO:0000313" key="10">
    <source>
        <dbReference type="Proteomes" id="UP001341840"/>
    </source>
</evidence>
<gene>
    <name evidence="9" type="ORF">PIB30_005805</name>
</gene>
<evidence type="ECO:0000256" key="6">
    <source>
        <dbReference type="PROSITE-ProRule" id="PRU01131"/>
    </source>
</evidence>
<feature type="domain" description="FLZ-type" evidence="8">
    <location>
        <begin position="81"/>
        <end position="125"/>
    </location>
</feature>
<dbReference type="Pfam" id="PF04570">
    <property type="entry name" value="zf-FLZ"/>
    <property type="match status" value="1"/>
</dbReference>
<accession>A0ABU6Y5T1</accession>
<comment type="caution">
    <text evidence="9">The sequence shown here is derived from an EMBL/GenBank/DDBJ whole genome shotgun (WGS) entry which is preliminary data.</text>
</comment>
<protein>
    <recommendedName>
        <fullName evidence="8">FLZ-type domain-containing protein</fullName>
    </recommendedName>
</protein>
<evidence type="ECO:0000256" key="2">
    <source>
        <dbReference type="ARBA" id="ARBA00009374"/>
    </source>
</evidence>
<keyword evidence="4" id="KW-0479">Metal-binding</keyword>
<feature type="compositionally biased region" description="Basic residues" evidence="7">
    <location>
        <begin position="1"/>
        <end position="11"/>
    </location>
</feature>
<evidence type="ECO:0000313" key="9">
    <source>
        <dbReference type="EMBL" id="MED6204078.1"/>
    </source>
</evidence>
<dbReference type="PANTHER" id="PTHR33059:SF4">
    <property type="entry name" value="FCS-LIKE ZINC FINGER 5"/>
    <property type="match status" value="1"/>
</dbReference>
<evidence type="ECO:0000259" key="8">
    <source>
        <dbReference type="PROSITE" id="PS51795"/>
    </source>
</evidence>
<keyword evidence="3" id="KW-0963">Cytoplasm</keyword>
<proteinExistence type="inferred from homology"/>
<feature type="region of interest" description="Disordered" evidence="7">
    <location>
        <begin position="1"/>
        <end position="74"/>
    </location>
</feature>
<keyword evidence="10" id="KW-1185">Reference proteome</keyword>
<comment type="similarity">
    <text evidence="2">Belongs to the FLZ family.</text>
</comment>
<comment type="subcellular location">
    <subcellularLocation>
        <location evidence="1">Cytoplasm</location>
    </subcellularLocation>
</comment>
<feature type="compositionally biased region" description="Pro residues" evidence="7">
    <location>
        <begin position="36"/>
        <end position="47"/>
    </location>
</feature>
<dbReference type="PANTHER" id="PTHR33059">
    <property type="entry name" value="FCS-LIKE ZINC FINGER 5"/>
    <property type="match status" value="1"/>
</dbReference>
<dbReference type="Proteomes" id="UP001341840">
    <property type="component" value="Unassembled WGS sequence"/>
</dbReference>
<dbReference type="PROSITE" id="PS51795">
    <property type="entry name" value="ZF_FLZ"/>
    <property type="match status" value="1"/>
</dbReference>
<evidence type="ECO:0000256" key="3">
    <source>
        <dbReference type="ARBA" id="ARBA00022490"/>
    </source>
</evidence>
<evidence type="ECO:0000256" key="4">
    <source>
        <dbReference type="ARBA" id="ARBA00022723"/>
    </source>
</evidence>
<dbReference type="InterPro" id="IPR007650">
    <property type="entry name" value="Zf-FLZ_dom"/>
</dbReference>
<name>A0ABU6Y5T1_9FABA</name>
<evidence type="ECO:0000256" key="1">
    <source>
        <dbReference type="ARBA" id="ARBA00004496"/>
    </source>
</evidence>